<dbReference type="AlphaFoldDB" id="A0A1P8UZC5"/>
<dbReference type="OrthoDB" id="7841616at2"/>
<accession>A0A1P8UZC5</accession>
<name>A0A1P8UZC5_9RHOB</name>
<dbReference type="RefSeq" id="WP_076704698.1">
    <property type="nucleotide sequence ID" value="NZ_CP015093.1"/>
</dbReference>
<organism evidence="2 3">
    <name type="scientific">Salipiger abyssi</name>
    <dbReference type="NCBI Taxonomy" id="1250539"/>
    <lineage>
        <taxon>Bacteria</taxon>
        <taxon>Pseudomonadati</taxon>
        <taxon>Pseudomonadota</taxon>
        <taxon>Alphaproteobacteria</taxon>
        <taxon>Rhodobacterales</taxon>
        <taxon>Roseobacteraceae</taxon>
        <taxon>Salipiger</taxon>
    </lineage>
</organism>
<proteinExistence type="predicted"/>
<dbReference type="Proteomes" id="UP000187059">
    <property type="component" value="Chromosome"/>
</dbReference>
<protein>
    <submittedName>
        <fullName evidence="2">Uncharacterized protein</fullName>
    </submittedName>
</protein>
<keyword evidence="3" id="KW-1185">Reference proteome</keyword>
<dbReference type="KEGG" id="paby:Ga0080574_TMP4397"/>
<evidence type="ECO:0000256" key="1">
    <source>
        <dbReference type="SAM" id="MobiDB-lite"/>
    </source>
</evidence>
<sequence>MPDYSKIFTYEVEGLSYTVSLYEQDGAFLADISVLEGGMDVNALYFGDDEFSGESVSLDGPLNMNGTRLDGEKIQWDDAEALSDPGLGPEGEDKETYVSEGDTLTVELDIESLDEIDVFGIRATSTTTESGSIKAVSDDPEEPEEPIEPTFEKVLFGTDVSDSGEVFDGVFIVDEPREGYEYSLPEGEEPTFENYLTYYEEEVDGYDIPSLDSIVFYSFHEDGYPVEQFRIDAPEGGFQSADEVLEAYDAAIEAGALDPEEVASGDLIAALSLGEEDDTPEDVVEAGDEAEDDLEMI</sequence>
<evidence type="ECO:0000313" key="3">
    <source>
        <dbReference type="Proteomes" id="UP000187059"/>
    </source>
</evidence>
<gene>
    <name evidence="2" type="ORF">Ga0080574_TMP4397</name>
</gene>
<feature type="region of interest" description="Disordered" evidence="1">
    <location>
        <begin position="274"/>
        <end position="297"/>
    </location>
</feature>
<reference evidence="2 3" key="1">
    <citation type="submission" date="2016-04" db="EMBL/GenBank/DDBJ databases">
        <title>Deep-sea bacteria in the southern Pacific.</title>
        <authorList>
            <person name="Tang K."/>
        </authorList>
    </citation>
    <scope>NUCLEOTIDE SEQUENCE [LARGE SCALE GENOMIC DNA]</scope>
    <source>
        <strain evidence="2 3">JLT2014</strain>
    </source>
</reference>
<dbReference type="EMBL" id="CP015093">
    <property type="protein sequence ID" value="APZ54731.1"/>
    <property type="molecule type" value="Genomic_DNA"/>
</dbReference>
<evidence type="ECO:0000313" key="2">
    <source>
        <dbReference type="EMBL" id="APZ54731.1"/>
    </source>
</evidence>